<evidence type="ECO:0000313" key="1">
    <source>
        <dbReference type="EMBL" id="MDR6530817.1"/>
    </source>
</evidence>
<dbReference type="Proteomes" id="UP001262754">
    <property type="component" value="Unassembled WGS sequence"/>
</dbReference>
<sequence length="768" mass="83054">MLSALVLALLALVADQSAGSEVRGVAPPAAGAAAPAYSWRPVAIGGGGFITGYSADEKGVTRIVRTDVYGAYLWLPEANRWLQLVTTASMPSEDHKPMTLNEGVYEIVVAPSDPDRIYMAIHGRVYRSDDRGHRFVRTGLPPVTFDANSPFRHYGPFMSVSPRDPDLVLLGTPNDGLWRSENGGRDWTRIATAPGGLGSGRTTPEPRPGLVVWFSPDGTQVWVMSAGDGVARSLDGGRSFKPLVAPSDPHPISLRHGAFGPDGTFYGVDHDQKKIWKFSAGAWEDLTRAAGLSPAPFGSVAVNPADGSIYVFDEGGHAIRSQDGGRRWSRVLTGARVGKDDPPWLHVADQGFFATGQVVFDPVVPGRLWNAAGTGVYFGDIAWPLGNIVWQSQARGIEELVANDVSAAPGQAPLFAAWDFGIHRRDDLERFSTGYGPKERVLIAAQQLDWTPAQPGFFVTNASDTRTGCCSEDGDAVLAGYSEDGGRTWSKFATLPQPPGTAPSDPWRMAFGSIAVAADDARNIVWAPTHNRSPFYTTDMGRTWRRVVLPGERLPNTGSHADYYFHRKTLAADKVLAKTFYLVHSGDGLNPGLAGLWVTRDGGADWSRVYKGQIAPASRYSAKLRVVPGRAGHLFFTSGVSNPGDTALRRSIDGGRTWIVLRRVQAVHDIAFGKAAPERDYPAIYVTGRIDGRYGVWRSVDNAVNWVRIGEFPVGALDEVVVMDADKDVFGRVYLGFKGSGWRFGQPSTCKPKPYTFGGGGECYFLGS</sequence>
<evidence type="ECO:0000313" key="2">
    <source>
        <dbReference type="Proteomes" id="UP001262754"/>
    </source>
</evidence>
<keyword evidence="2" id="KW-1185">Reference proteome</keyword>
<gene>
    <name evidence="1" type="ORF">J2800_001556</name>
</gene>
<dbReference type="InterPro" id="IPR015943">
    <property type="entry name" value="WD40/YVTN_repeat-like_dom_sf"/>
</dbReference>
<dbReference type="PANTHER" id="PTHR43739">
    <property type="entry name" value="XYLOGLUCANASE (EUROFUNG)"/>
    <property type="match status" value="1"/>
</dbReference>
<accession>A0ABU1MXA6</accession>
<protein>
    <submittedName>
        <fullName evidence="1">Photosystem II stability/assembly factor-like uncharacterized protein</fullName>
    </submittedName>
</protein>
<organism evidence="1 2">
    <name type="scientific">Caulobacter rhizosphaerae</name>
    <dbReference type="NCBI Taxonomy" id="2010972"/>
    <lineage>
        <taxon>Bacteria</taxon>
        <taxon>Pseudomonadati</taxon>
        <taxon>Pseudomonadota</taxon>
        <taxon>Alphaproteobacteria</taxon>
        <taxon>Caulobacterales</taxon>
        <taxon>Caulobacteraceae</taxon>
        <taxon>Caulobacter</taxon>
    </lineage>
</organism>
<dbReference type="EMBL" id="JAVDRL010000004">
    <property type="protein sequence ID" value="MDR6530817.1"/>
    <property type="molecule type" value="Genomic_DNA"/>
</dbReference>
<dbReference type="SUPFAM" id="SSF110296">
    <property type="entry name" value="Oligoxyloglucan reducing end-specific cellobiohydrolase"/>
    <property type="match status" value="2"/>
</dbReference>
<proteinExistence type="predicted"/>
<name>A0ABU1MXA6_9CAUL</name>
<reference evidence="1 2" key="1">
    <citation type="submission" date="2023-07" db="EMBL/GenBank/DDBJ databases">
        <title>Sorghum-associated microbial communities from plants grown in Nebraska, USA.</title>
        <authorList>
            <person name="Schachtman D."/>
        </authorList>
    </citation>
    <scope>NUCLEOTIDE SEQUENCE [LARGE SCALE GENOMIC DNA]</scope>
    <source>
        <strain evidence="1 2">DS2154</strain>
    </source>
</reference>
<dbReference type="RefSeq" id="WP_310030540.1">
    <property type="nucleotide sequence ID" value="NZ_JAVDRL010000004.1"/>
</dbReference>
<dbReference type="PANTHER" id="PTHR43739:SF5">
    <property type="entry name" value="EXO-ALPHA-SIALIDASE"/>
    <property type="match status" value="1"/>
</dbReference>
<dbReference type="Gene3D" id="2.130.10.10">
    <property type="entry name" value="YVTN repeat-like/Quinoprotein amine dehydrogenase"/>
    <property type="match status" value="2"/>
</dbReference>
<dbReference type="InterPro" id="IPR052025">
    <property type="entry name" value="Xyloglucanase_GH74"/>
</dbReference>
<dbReference type="CDD" id="cd15482">
    <property type="entry name" value="Sialidase_non-viral"/>
    <property type="match status" value="1"/>
</dbReference>
<comment type="caution">
    <text evidence="1">The sequence shown here is derived from an EMBL/GenBank/DDBJ whole genome shotgun (WGS) entry which is preliminary data.</text>
</comment>